<keyword evidence="4 8" id="KW-0479">Metal-binding</keyword>
<dbReference type="PRINTS" id="PR00359">
    <property type="entry name" value="BP450"/>
</dbReference>
<dbReference type="FunFam" id="1.10.630.10:FF:000018">
    <property type="entry name" value="Cytochrome P450 monooxygenase"/>
    <property type="match status" value="1"/>
</dbReference>
<protein>
    <submittedName>
        <fullName evidence="9">Cytochrome P450</fullName>
    </submittedName>
</protein>
<dbReference type="Gene3D" id="1.10.630.10">
    <property type="entry name" value="Cytochrome P450"/>
    <property type="match status" value="1"/>
</dbReference>
<evidence type="ECO:0000256" key="8">
    <source>
        <dbReference type="RuleBase" id="RU000461"/>
    </source>
</evidence>
<evidence type="ECO:0000256" key="4">
    <source>
        <dbReference type="ARBA" id="ARBA00022723"/>
    </source>
</evidence>
<dbReference type="InterPro" id="IPR002397">
    <property type="entry name" value="Cyt_P450_B"/>
</dbReference>
<name>A0AA90NJR7_9ACTN</name>
<dbReference type="Pfam" id="PF00067">
    <property type="entry name" value="p450"/>
    <property type="match status" value="1"/>
</dbReference>
<dbReference type="InterPro" id="IPR001128">
    <property type="entry name" value="Cyt_P450"/>
</dbReference>
<keyword evidence="6 8" id="KW-0408">Iron</keyword>
<dbReference type="InterPro" id="IPR017972">
    <property type="entry name" value="Cyt_P450_CS"/>
</dbReference>
<dbReference type="Proteomes" id="UP001178281">
    <property type="component" value="Unassembled WGS sequence"/>
</dbReference>
<evidence type="ECO:0000313" key="9">
    <source>
        <dbReference type="EMBL" id="MDP0399761.1"/>
    </source>
</evidence>
<gene>
    <name evidence="9" type="ORF">Q7X28_17710</name>
</gene>
<dbReference type="SUPFAM" id="SSF48264">
    <property type="entry name" value="Cytochrome P450"/>
    <property type="match status" value="1"/>
</dbReference>
<keyword evidence="7 8" id="KW-0503">Monooxygenase</keyword>
<organism evidence="9 10">
    <name type="scientific">Tsukamurella strandjordii</name>
    <dbReference type="NCBI Taxonomy" id="147577"/>
    <lineage>
        <taxon>Bacteria</taxon>
        <taxon>Bacillati</taxon>
        <taxon>Actinomycetota</taxon>
        <taxon>Actinomycetes</taxon>
        <taxon>Mycobacteriales</taxon>
        <taxon>Tsukamurellaceae</taxon>
        <taxon>Tsukamurella</taxon>
    </lineage>
</organism>
<dbReference type="RefSeq" id="WP_305112310.1">
    <property type="nucleotide sequence ID" value="NZ_JAUTIX010000007.1"/>
</dbReference>
<evidence type="ECO:0000256" key="2">
    <source>
        <dbReference type="ARBA" id="ARBA00010617"/>
    </source>
</evidence>
<dbReference type="GO" id="GO:0036199">
    <property type="term" value="F:cholest-4-en-3-one 26-monooxygenase activity"/>
    <property type="evidence" value="ECO:0007669"/>
    <property type="project" value="TreeGrafter"/>
</dbReference>
<dbReference type="GO" id="GO:0020037">
    <property type="term" value="F:heme binding"/>
    <property type="evidence" value="ECO:0007669"/>
    <property type="project" value="InterPro"/>
</dbReference>
<dbReference type="PANTHER" id="PTHR46696:SF4">
    <property type="entry name" value="BIOTIN BIOSYNTHESIS CYTOCHROME P450"/>
    <property type="match status" value="1"/>
</dbReference>
<keyword evidence="3 8" id="KW-0349">Heme</keyword>
<evidence type="ECO:0000256" key="6">
    <source>
        <dbReference type="ARBA" id="ARBA00023004"/>
    </source>
</evidence>
<keyword evidence="5 8" id="KW-0560">Oxidoreductase</keyword>
<dbReference type="PANTHER" id="PTHR46696">
    <property type="entry name" value="P450, PUTATIVE (EUROFUNG)-RELATED"/>
    <property type="match status" value="1"/>
</dbReference>
<dbReference type="AlphaFoldDB" id="A0AA90NJR7"/>
<evidence type="ECO:0000256" key="5">
    <source>
        <dbReference type="ARBA" id="ARBA00023002"/>
    </source>
</evidence>
<dbReference type="GO" id="GO:0008395">
    <property type="term" value="F:steroid hydroxylase activity"/>
    <property type="evidence" value="ECO:0007669"/>
    <property type="project" value="TreeGrafter"/>
</dbReference>
<evidence type="ECO:0000256" key="7">
    <source>
        <dbReference type="ARBA" id="ARBA00023033"/>
    </source>
</evidence>
<dbReference type="EMBL" id="JAUTIX010000007">
    <property type="protein sequence ID" value="MDP0399761.1"/>
    <property type="molecule type" value="Genomic_DNA"/>
</dbReference>
<comment type="cofactor">
    <cofactor evidence="1">
        <name>heme</name>
        <dbReference type="ChEBI" id="CHEBI:30413"/>
    </cofactor>
</comment>
<dbReference type="InterPro" id="IPR036396">
    <property type="entry name" value="Cyt_P450_sf"/>
</dbReference>
<evidence type="ECO:0000256" key="1">
    <source>
        <dbReference type="ARBA" id="ARBA00001971"/>
    </source>
</evidence>
<comment type="caution">
    <text evidence="9">The sequence shown here is derived from an EMBL/GenBank/DDBJ whole genome shotgun (WGS) entry which is preliminary data.</text>
</comment>
<sequence length="402" mass="45039">MSSSVTVLDPYSHAFHDDPYPVYERLRAEQPVYYNPERDFWALSRYDDVRAAFRDTERLSSAWGVTLEPAAYTPDAEYAMSFIAMDDPRHMRIRRLVAKAFTPKRVGELRPWIEGRVREHWAACLERAEFDFVADFAALVPMEVISEMMGVPIADRDELRRLGDVLIHREDGVFDVPQPAAEAFFGLYRYYFDLVAERRGRPADDLVSALIAAQVEGDGGEKQALTDAEIVGILILMIVAGNETTTKLLGNAMYWGARFPEEGAEPFAAPPRVGEWSAETLRYDTSTQMLLRRATSEVEFRGTVIPQGDRVLLLVASANRDAQIFDDAAAFRIGRNTSASLSFGFGSHFCLGSHLAKLEADIALGEVVSTVRGYEVDFDAAERVHSLNVRGLSSLPMRVTRR</sequence>
<evidence type="ECO:0000313" key="10">
    <source>
        <dbReference type="Proteomes" id="UP001178281"/>
    </source>
</evidence>
<keyword evidence="10" id="KW-1185">Reference proteome</keyword>
<comment type="similarity">
    <text evidence="2 8">Belongs to the cytochrome P450 family.</text>
</comment>
<evidence type="ECO:0000256" key="3">
    <source>
        <dbReference type="ARBA" id="ARBA00022617"/>
    </source>
</evidence>
<proteinExistence type="inferred from homology"/>
<accession>A0AA90NJR7</accession>
<reference evidence="9" key="1">
    <citation type="submission" date="2023-08" db="EMBL/GenBank/DDBJ databases">
        <title>The draft genome of Tsukamurella strandjordii strain 050030.</title>
        <authorList>
            <person name="Zhao F."/>
            <person name="Feng Y."/>
            <person name="Zong Z."/>
        </authorList>
    </citation>
    <scope>NUCLEOTIDE SEQUENCE</scope>
    <source>
        <strain evidence="9">050030</strain>
    </source>
</reference>
<dbReference type="PROSITE" id="PS00086">
    <property type="entry name" value="CYTOCHROME_P450"/>
    <property type="match status" value="1"/>
</dbReference>
<dbReference type="GO" id="GO:0005506">
    <property type="term" value="F:iron ion binding"/>
    <property type="evidence" value="ECO:0007669"/>
    <property type="project" value="InterPro"/>
</dbReference>
<dbReference type="GO" id="GO:0006707">
    <property type="term" value="P:cholesterol catabolic process"/>
    <property type="evidence" value="ECO:0007669"/>
    <property type="project" value="TreeGrafter"/>
</dbReference>